<dbReference type="GO" id="GO:0032880">
    <property type="term" value="P:regulation of protein localization"/>
    <property type="evidence" value="ECO:0007669"/>
    <property type="project" value="TreeGrafter"/>
</dbReference>
<comment type="subcellular location">
    <subcellularLocation>
        <location evidence="2">Endosome</location>
    </subcellularLocation>
</comment>
<dbReference type="OrthoDB" id="4089816at2759"/>
<dbReference type="InterPro" id="IPR019371">
    <property type="entry name" value="KxDL_dom"/>
</dbReference>
<dbReference type="PANTHER" id="PTHR37787:SF1">
    <property type="entry name" value="BIOGENESIS OF LYSOSOME-RELATED ORGANELLES COMPLEX 1 SUBUNIT KXD1"/>
    <property type="match status" value="1"/>
</dbReference>
<dbReference type="AlphaFoldDB" id="A0A022VQB4"/>
<gene>
    <name evidence="10" type="ORF">H103_08199</name>
</gene>
<evidence type="ECO:0000256" key="2">
    <source>
        <dbReference type="ARBA" id="ARBA00004177"/>
    </source>
</evidence>
<name>A0A022VQB4_TRIRU</name>
<feature type="region of interest" description="Disordered" evidence="8">
    <location>
        <begin position="1"/>
        <end position="54"/>
    </location>
</feature>
<keyword evidence="5" id="KW-0813">Transport</keyword>
<protein>
    <recommendedName>
        <fullName evidence="4">Biogenesis of lysosome-related organelles complex 1 subunit KXD1</fullName>
    </recommendedName>
    <alternativeName>
        <fullName evidence="7">KxDL homolog</fullName>
    </alternativeName>
</protein>
<evidence type="ECO:0000256" key="3">
    <source>
        <dbReference type="ARBA" id="ARBA00005913"/>
    </source>
</evidence>
<dbReference type="EMBL" id="KK207935">
    <property type="protein sequence ID" value="EZF48099.1"/>
    <property type="molecule type" value="Genomic_DNA"/>
</dbReference>
<evidence type="ECO:0000256" key="6">
    <source>
        <dbReference type="ARBA" id="ARBA00022753"/>
    </source>
</evidence>
<dbReference type="Pfam" id="PF10241">
    <property type="entry name" value="KxDL"/>
    <property type="match status" value="1"/>
</dbReference>
<evidence type="ECO:0000313" key="10">
    <source>
        <dbReference type="EMBL" id="EZF48099.1"/>
    </source>
</evidence>
<reference evidence="10" key="1">
    <citation type="submission" date="2014-02" db="EMBL/GenBank/DDBJ databases">
        <title>The Genome Sequence of Trichophyton rubrum (morphotype fischeri) CBS 288.86.</title>
        <authorList>
            <consortium name="The Broad Institute Genomics Platform"/>
            <person name="Cuomo C.A."/>
            <person name="White T.C."/>
            <person name="Graser Y."/>
            <person name="Martinez-Rossi N."/>
            <person name="Heitman J."/>
            <person name="Young S.K."/>
            <person name="Zeng Q."/>
            <person name="Gargeya S."/>
            <person name="Abouelleil A."/>
            <person name="Alvarado L."/>
            <person name="Chapman S.B."/>
            <person name="Gainer-Dewar J."/>
            <person name="Goldberg J."/>
            <person name="Griggs A."/>
            <person name="Gujja S."/>
            <person name="Hansen M."/>
            <person name="Howarth C."/>
            <person name="Imamovic A."/>
            <person name="Larimer J."/>
            <person name="Martinez D."/>
            <person name="Murphy C."/>
            <person name="Pearson M.D."/>
            <person name="Persinoti G."/>
            <person name="Poon T."/>
            <person name="Priest M."/>
            <person name="Roberts A.D."/>
            <person name="Saif S."/>
            <person name="Shea T.D."/>
            <person name="Sykes S.N."/>
            <person name="Wortman J."/>
            <person name="Nusbaum C."/>
            <person name="Birren B."/>
        </authorList>
    </citation>
    <scope>NUCLEOTIDE SEQUENCE [LARGE SCALE GENOMIC DNA]</scope>
    <source>
        <strain evidence="10">CBS 288.86</strain>
    </source>
</reference>
<sequence>METAMRAHNASFPINMPSKAPQSASYYPVSRIAGSPPEVSDVSTTTGSASGEYDSSAGYSGVDVIDTLNDRMSNVFDPSRLDQGIAKQTQLSGQLNAKQRELLELQALMQRRVKGARANFAEGIKAAKETKADLEWTQKRVSAMKAKAESALPKEYRSASSKYAYPEDY</sequence>
<evidence type="ECO:0000259" key="9">
    <source>
        <dbReference type="Pfam" id="PF10241"/>
    </source>
</evidence>
<evidence type="ECO:0000256" key="4">
    <source>
        <dbReference type="ARBA" id="ARBA00016207"/>
    </source>
</evidence>
<comment type="function">
    <text evidence="1">Component of the biogenesis of lysosome-related organelles complex-1 (BLOC-1) involved in endosomal cargo sorting.</text>
</comment>
<organism evidence="10">
    <name type="scientific">Trichophyton rubrum CBS 288.86</name>
    <dbReference type="NCBI Taxonomy" id="1215330"/>
    <lineage>
        <taxon>Eukaryota</taxon>
        <taxon>Fungi</taxon>
        <taxon>Dikarya</taxon>
        <taxon>Ascomycota</taxon>
        <taxon>Pezizomycotina</taxon>
        <taxon>Eurotiomycetes</taxon>
        <taxon>Eurotiomycetidae</taxon>
        <taxon>Onygenales</taxon>
        <taxon>Arthrodermataceae</taxon>
        <taxon>Trichophyton</taxon>
    </lineage>
</organism>
<dbReference type="InterPro" id="IPR051390">
    <property type="entry name" value="BLOC-1_subunit_KXD1"/>
</dbReference>
<accession>A0A022VQB4</accession>
<evidence type="ECO:0000256" key="1">
    <source>
        <dbReference type="ARBA" id="ARBA00002069"/>
    </source>
</evidence>
<dbReference type="PANTHER" id="PTHR37787">
    <property type="entry name" value="BIOGENESIS OF LYSOSOME-RELATED ORGANELLES COMPLEX 1 SUBUNIT KXD1"/>
    <property type="match status" value="1"/>
</dbReference>
<keyword evidence="6" id="KW-0967">Endosome</keyword>
<evidence type="ECO:0000256" key="8">
    <source>
        <dbReference type="SAM" id="MobiDB-lite"/>
    </source>
</evidence>
<comment type="similarity">
    <text evidence="3">Belongs to the KXD1 family.</text>
</comment>
<dbReference type="GO" id="GO:0031083">
    <property type="term" value="C:BLOC-1 complex"/>
    <property type="evidence" value="ECO:0007669"/>
    <property type="project" value="TreeGrafter"/>
</dbReference>
<feature type="domain" description="KxDL" evidence="9">
    <location>
        <begin position="71"/>
        <end position="156"/>
    </location>
</feature>
<dbReference type="Proteomes" id="UP000023758">
    <property type="component" value="Unassembled WGS sequence"/>
</dbReference>
<evidence type="ECO:0000256" key="7">
    <source>
        <dbReference type="ARBA" id="ARBA00029808"/>
    </source>
</evidence>
<evidence type="ECO:0000256" key="5">
    <source>
        <dbReference type="ARBA" id="ARBA00022448"/>
    </source>
</evidence>
<dbReference type="GO" id="GO:0007032">
    <property type="term" value="P:endosome organization"/>
    <property type="evidence" value="ECO:0007669"/>
    <property type="project" value="TreeGrafter"/>
</dbReference>
<proteinExistence type="inferred from homology"/>
<dbReference type="GO" id="GO:0005768">
    <property type="term" value="C:endosome"/>
    <property type="evidence" value="ECO:0007669"/>
    <property type="project" value="UniProtKB-SubCell"/>
</dbReference>